<dbReference type="InterPro" id="IPR017200">
    <property type="entry name" value="PqqE-like"/>
</dbReference>
<dbReference type="SUPFAM" id="SSF102114">
    <property type="entry name" value="Radical SAM enzymes"/>
    <property type="match status" value="1"/>
</dbReference>
<name>A0A1V4EY11_9BACL</name>
<dbReference type="GO" id="GO:0051539">
    <property type="term" value="F:4 iron, 4 sulfur cluster binding"/>
    <property type="evidence" value="ECO:0007669"/>
    <property type="project" value="UniProtKB-KW"/>
</dbReference>
<keyword evidence="3" id="KW-0949">S-adenosyl-L-methionine</keyword>
<comment type="caution">
    <text evidence="8">The sequence shown here is derived from an EMBL/GenBank/DDBJ whole genome shotgun (WGS) entry which is preliminary data.</text>
</comment>
<dbReference type="EMBL" id="MWPS01000001">
    <property type="protein sequence ID" value="OPG17644.1"/>
    <property type="molecule type" value="Genomic_DNA"/>
</dbReference>
<dbReference type="Pfam" id="PF04055">
    <property type="entry name" value="Radical_SAM"/>
    <property type="match status" value="1"/>
</dbReference>
<dbReference type="Proteomes" id="UP000190229">
    <property type="component" value="Unassembled WGS sequence"/>
</dbReference>
<dbReference type="SFLD" id="SFLDG01386">
    <property type="entry name" value="main_SPASM_domain-containing"/>
    <property type="match status" value="1"/>
</dbReference>
<dbReference type="AlphaFoldDB" id="A0A1V4EY11"/>
<evidence type="ECO:0000256" key="4">
    <source>
        <dbReference type="ARBA" id="ARBA00022723"/>
    </source>
</evidence>
<protein>
    <recommendedName>
        <fullName evidence="7">Radical SAM core domain-containing protein</fullName>
    </recommendedName>
</protein>
<dbReference type="RefSeq" id="WP_079289631.1">
    <property type="nucleotide sequence ID" value="NZ_MWPS01000001.1"/>
</dbReference>
<evidence type="ECO:0000256" key="3">
    <source>
        <dbReference type="ARBA" id="ARBA00022691"/>
    </source>
</evidence>
<dbReference type="InterPro" id="IPR013785">
    <property type="entry name" value="Aldolase_TIM"/>
</dbReference>
<keyword evidence="5" id="KW-0408">Iron</keyword>
<feature type="domain" description="Radical SAM core" evidence="7">
    <location>
        <begin position="17"/>
        <end position="250"/>
    </location>
</feature>
<proteinExistence type="predicted"/>
<comment type="cofactor">
    <cofactor evidence="1">
        <name>[4Fe-4S] cluster</name>
        <dbReference type="ChEBI" id="CHEBI:49883"/>
    </cofactor>
</comment>
<keyword evidence="6" id="KW-0411">Iron-sulfur</keyword>
<evidence type="ECO:0000256" key="5">
    <source>
        <dbReference type="ARBA" id="ARBA00023004"/>
    </source>
</evidence>
<gene>
    <name evidence="8" type="ORF">B2M26_00365</name>
</gene>
<keyword evidence="9" id="KW-1185">Reference proteome</keyword>
<keyword evidence="2" id="KW-0004">4Fe-4S</keyword>
<dbReference type="PANTHER" id="PTHR11228:SF34">
    <property type="entry name" value="TUNGSTEN-CONTAINING ALDEHYDE FERREDOXIN OXIDOREDUCTASE COFACTOR MODIFYING PROTEIN"/>
    <property type="match status" value="1"/>
</dbReference>
<sequence>MALLQSSAATTRALQYEQHPRIVMWELTRACQLHCVHCRAKAQTRRAPDELTTDQAKRVIDQITEMDHPLLVFTGGDPLERPDLFDLIQYAVNQGVHVSLAASVTPKLTKSVLQRAVLSGVSRFAISLDGATNLTHDRFRSVHGSFKETMNSLQNLRESGLSTQINTTVTAWNKTELEGIAAIAEQHQIDLWSLFFLIPTGRGRASMMLDAQQNEDILQWLYEQTQIRPFAIKTTEAPFFQRITSQHGQRTPGRNVTDGDGFIFISHNGHVYPSGFLPVSIGNVLRTPLPTLYRESPLLLSLRNRKLRKGKCGVCEFKEICGGSRARAFAVTGDPLESDPGCAYLPLSLRGGKEMGAQTE</sequence>
<dbReference type="Gene3D" id="3.20.20.70">
    <property type="entry name" value="Aldolase class I"/>
    <property type="match status" value="1"/>
</dbReference>
<evidence type="ECO:0000256" key="2">
    <source>
        <dbReference type="ARBA" id="ARBA00022485"/>
    </source>
</evidence>
<dbReference type="InterPro" id="IPR050377">
    <property type="entry name" value="Radical_SAM_PqqE_MftC-like"/>
</dbReference>
<organism evidence="8 9">
    <name type="scientific">Ferroacidibacillus organovorans</name>
    <dbReference type="NCBI Taxonomy" id="1765683"/>
    <lineage>
        <taxon>Bacteria</taxon>
        <taxon>Bacillati</taxon>
        <taxon>Bacillota</taxon>
        <taxon>Bacilli</taxon>
        <taxon>Bacillales</taxon>
        <taxon>Alicyclobacillaceae</taxon>
        <taxon>Ferroacidibacillus</taxon>
    </lineage>
</organism>
<dbReference type="InterPro" id="IPR007197">
    <property type="entry name" value="rSAM"/>
</dbReference>
<evidence type="ECO:0000313" key="9">
    <source>
        <dbReference type="Proteomes" id="UP000190229"/>
    </source>
</evidence>
<evidence type="ECO:0000313" key="8">
    <source>
        <dbReference type="EMBL" id="OPG17644.1"/>
    </source>
</evidence>
<accession>A0A1V4EY11</accession>
<dbReference type="SFLD" id="SFLDS00029">
    <property type="entry name" value="Radical_SAM"/>
    <property type="match status" value="1"/>
</dbReference>
<dbReference type="CDD" id="cd01335">
    <property type="entry name" value="Radical_SAM"/>
    <property type="match status" value="1"/>
</dbReference>
<dbReference type="GO" id="GO:0046872">
    <property type="term" value="F:metal ion binding"/>
    <property type="evidence" value="ECO:0007669"/>
    <property type="project" value="UniProtKB-KW"/>
</dbReference>
<dbReference type="PANTHER" id="PTHR11228">
    <property type="entry name" value="RADICAL SAM DOMAIN PROTEIN"/>
    <property type="match status" value="1"/>
</dbReference>
<dbReference type="InterPro" id="IPR058240">
    <property type="entry name" value="rSAM_sf"/>
</dbReference>
<dbReference type="InterPro" id="IPR006638">
    <property type="entry name" value="Elp3/MiaA/NifB-like_rSAM"/>
</dbReference>
<dbReference type="GO" id="GO:0003824">
    <property type="term" value="F:catalytic activity"/>
    <property type="evidence" value="ECO:0007669"/>
    <property type="project" value="InterPro"/>
</dbReference>
<dbReference type="SFLD" id="SFLDG01067">
    <property type="entry name" value="SPASM/twitch_domain_containing"/>
    <property type="match status" value="1"/>
</dbReference>
<dbReference type="CDD" id="cd21123">
    <property type="entry name" value="SPASM_MftC-like"/>
    <property type="match status" value="1"/>
</dbReference>
<dbReference type="SMART" id="SM00729">
    <property type="entry name" value="Elp3"/>
    <property type="match status" value="1"/>
</dbReference>
<reference evidence="8 9" key="1">
    <citation type="submission" date="2017-02" db="EMBL/GenBank/DDBJ databases">
        <title>Draft genome of Acidibacillus ferrooxidans Huett2.</title>
        <authorList>
            <person name="Schopf S."/>
        </authorList>
    </citation>
    <scope>NUCLEOTIDE SEQUENCE [LARGE SCALE GENOMIC DNA]</scope>
    <source>
        <strain evidence="8 9">Huett2</strain>
    </source>
</reference>
<dbReference type="PIRSF" id="PIRSF037420">
    <property type="entry name" value="PQQ_syn_pqqE"/>
    <property type="match status" value="1"/>
</dbReference>
<keyword evidence="4" id="KW-0479">Metal-binding</keyword>
<dbReference type="PROSITE" id="PS51918">
    <property type="entry name" value="RADICAL_SAM"/>
    <property type="match status" value="1"/>
</dbReference>
<evidence type="ECO:0000259" key="7">
    <source>
        <dbReference type="PROSITE" id="PS51918"/>
    </source>
</evidence>
<evidence type="ECO:0000256" key="6">
    <source>
        <dbReference type="ARBA" id="ARBA00023014"/>
    </source>
</evidence>
<evidence type="ECO:0000256" key="1">
    <source>
        <dbReference type="ARBA" id="ARBA00001966"/>
    </source>
</evidence>